<dbReference type="InterPro" id="IPR001878">
    <property type="entry name" value="Znf_CCHC"/>
</dbReference>
<dbReference type="GO" id="GO:0003964">
    <property type="term" value="F:RNA-directed DNA polymerase activity"/>
    <property type="evidence" value="ECO:0007669"/>
    <property type="project" value="UniProtKB-EC"/>
</dbReference>
<comment type="catalytic activity">
    <reaction evidence="8">
        <text>DNA(n) + a 2'-deoxyribonucleoside 5'-triphosphate = DNA(n+1) + diphosphate</text>
        <dbReference type="Rhea" id="RHEA:22508"/>
        <dbReference type="Rhea" id="RHEA-COMP:17339"/>
        <dbReference type="Rhea" id="RHEA-COMP:17340"/>
        <dbReference type="ChEBI" id="CHEBI:33019"/>
        <dbReference type="ChEBI" id="CHEBI:61560"/>
        <dbReference type="ChEBI" id="CHEBI:173112"/>
        <dbReference type="EC" id="2.7.7.49"/>
    </reaction>
</comment>
<protein>
    <submittedName>
        <fullName evidence="14">Copia protein</fullName>
    </submittedName>
</protein>
<dbReference type="InterPro" id="IPR012337">
    <property type="entry name" value="RNaseH-like_sf"/>
</dbReference>
<feature type="compositionally biased region" description="Basic and acidic residues" evidence="11">
    <location>
        <begin position="1686"/>
        <end position="1696"/>
    </location>
</feature>
<keyword evidence="10" id="KW-0863">Zinc-finger</keyword>
<keyword evidence="5" id="KW-0064">Aspartyl protease</keyword>
<dbReference type="PROSITE" id="PS50158">
    <property type="entry name" value="ZF_CCHC"/>
    <property type="match status" value="1"/>
</dbReference>
<dbReference type="Gene3D" id="3.30.420.10">
    <property type="entry name" value="Ribonuclease H-like superfamily/Ribonuclease H"/>
    <property type="match status" value="1"/>
</dbReference>
<dbReference type="GO" id="GO:0003887">
    <property type="term" value="F:DNA-directed DNA polymerase activity"/>
    <property type="evidence" value="ECO:0007669"/>
    <property type="project" value="UniProtKB-EC"/>
</dbReference>
<evidence type="ECO:0000256" key="11">
    <source>
        <dbReference type="SAM" id="MobiDB-lite"/>
    </source>
</evidence>
<dbReference type="InterPro" id="IPR036875">
    <property type="entry name" value="Znf_CCHC_sf"/>
</dbReference>
<feature type="region of interest" description="Disordered" evidence="11">
    <location>
        <begin position="1667"/>
        <end position="1696"/>
    </location>
</feature>
<dbReference type="Pfam" id="PF07727">
    <property type="entry name" value="RVT_2"/>
    <property type="match status" value="1"/>
</dbReference>
<keyword evidence="1" id="KW-0815">Transposition</keyword>
<dbReference type="SUPFAM" id="SSF57756">
    <property type="entry name" value="Retrovirus zinc finger-like domains"/>
    <property type="match status" value="1"/>
</dbReference>
<evidence type="ECO:0000259" key="13">
    <source>
        <dbReference type="PROSITE" id="PS50994"/>
    </source>
</evidence>
<dbReference type="PANTHER" id="PTHR42648">
    <property type="entry name" value="TRANSPOSASE, PUTATIVE-RELATED"/>
    <property type="match status" value="1"/>
</dbReference>
<evidence type="ECO:0000256" key="8">
    <source>
        <dbReference type="ARBA" id="ARBA00048173"/>
    </source>
</evidence>
<evidence type="ECO:0000256" key="2">
    <source>
        <dbReference type="ARBA" id="ARBA00022664"/>
    </source>
</evidence>
<feature type="compositionally biased region" description="Basic and acidic residues" evidence="11">
    <location>
        <begin position="993"/>
        <end position="1019"/>
    </location>
</feature>
<evidence type="ECO:0000313" key="14">
    <source>
        <dbReference type="EMBL" id="KAB5588095.1"/>
    </source>
</evidence>
<feature type="region of interest" description="Disordered" evidence="11">
    <location>
        <begin position="1"/>
        <end position="40"/>
    </location>
</feature>
<dbReference type="PANTHER" id="PTHR42648:SF18">
    <property type="entry name" value="RETROTRANSPOSON, UNCLASSIFIED-LIKE PROTEIN"/>
    <property type="match status" value="1"/>
</dbReference>
<evidence type="ECO:0000256" key="6">
    <source>
        <dbReference type="ARBA" id="ARBA00022801"/>
    </source>
</evidence>
<dbReference type="GO" id="GO:0015074">
    <property type="term" value="P:DNA integration"/>
    <property type="evidence" value="ECO:0007669"/>
    <property type="project" value="InterPro"/>
</dbReference>
<name>A0A5N5Q8P6_9AGAM</name>
<evidence type="ECO:0000256" key="3">
    <source>
        <dbReference type="ARBA" id="ARBA00022670"/>
    </source>
</evidence>
<dbReference type="GO" id="GO:0008270">
    <property type="term" value="F:zinc ion binding"/>
    <property type="evidence" value="ECO:0007669"/>
    <property type="project" value="UniProtKB-KW"/>
</dbReference>
<dbReference type="InterPro" id="IPR043502">
    <property type="entry name" value="DNA/RNA_pol_sf"/>
</dbReference>
<evidence type="ECO:0000256" key="5">
    <source>
        <dbReference type="ARBA" id="ARBA00022750"/>
    </source>
</evidence>
<evidence type="ECO:0000256" key="7">
    <source>
        <dbReference type="ARBA" id="ARBA00022884"/>
    </source>
</evidence>
<proteinExistence type="predicted"/>
<dbReference type="InterPro" id="IPR054722">
    <property type="entry name" value="PolX-like_BBD"/>
</dbReference>
<dbReference type="SUPFAM" id="SSF53098">
    <property type="entry name" value="Ribonuclease H-like"/>
    <property type="match status" value="1"/>
</dbReference>
<dbReference type="SMART" id="SM00343">
    <property type="entry name" value="ZnF_C2HC"/>
    <property type="match status" value="1"/>
</dbReference>
<keyword evidence="10" id="KW-0862">Zinc</keyword>
<feature type="domain" description="CCHC-type" evidence="12">
    <location>
        <begin position="449"/>
        <end position="464"/>
    </location>
</feature>
<dbReference type="InterPro" id="IPR039537">
    <property type="entry name" value="Retrotran_Ty1/copia-like"/>
</dbReference>
<reference evidence="14 15" key="1">
    <citation type="journal article" date="2019" name="Fungal Biol. Biotechnol.">
        <title>Draft genome sequence of fastidious pathogen Ceratobasidium theobromae, which causes vascular-streak dieback in Theobroma cacao.</title>
        <authorList>
            <person name="Ali S.S."/>
            <person name="Asman A."/>
            <person name="Shao J."/>
            <person name="Firmansyah A.P."/>
            <person name="Susilo A.W."/>
            <person name="Rosmana A."/>
            <person name="McMahon P."/>
            <person name="Junaid M."/>
            <person name="Guest D."/>
            <person name="Kheng T.Y."/>
            <person name="Meinhardt L.W."/>
            <person name="Bailey B.A."/>
        </authorList>
    </citation>
    <scope>NUCLEOTIDE SEQUENCE [LARGE SCALE GENOMIC DNA]</scope>
    <source>
        <strain evidence="14 15">CT2</strain>
    </source>
</reference>
<dbReference type="OrthoDB" id="3243429at2759"/>
<dbReference type="GO" id="GO:0004190">
    <property type="term" value="F:aspartic-type endopeptidase activity"/>
    <property type="evidence" value="ECO:0007669"/>
    <property type="project" value="UniProtKB-KW"/>
</dbReference>
<feature type="compositionally biased region" description="Low complexity" evidence="11">
    <location>
        <begin position="1041"/>
        <end position="1059"/>
    </location>
</feature>
<dbReference type="InterPro" id="IPR001584">
    <property type="entry name" value="Integrase_cat-core"/>
</dbReference>
<dbReference type="GO" id="GO:0003723">
    <property type="term" value="F:RNA binding"/>
    <property type="evidence" value="ECO:0007669"/>
    <property type="project" value="UniProtKB-KW"/>
</dbReference>
<comment type="catalytic activity">
    <reaction evidence="9">
        <text>DNA(n) + a 2'-deoxyribonucleoside 5'-triphosphate = DNA(n+1) + diphosphate</text>
        <dbReference type="Rhea" id="RHEA:22508"/>
        <dbReference type="Rhea" id="RHEA-COMP:17339"/>
        <dbReference type="Rhea" id="RHEA-COMP:17340"/>
        <dbReference type="ChEBI" id="CHEBI:33019"/>
        <dbReference type="ChEBI" id="CHEBI:61560"/>
        <dbReference type="ChEBI" id="CHEBI:173112"/>
        <dbReference type="EC" id="2.7.7.7"/>
    </reaction>
</comment>
<keyword evidence="2" id="KW-0507">mRNA processing</keyword>
<sequence>MTLTRRSLCSPIVSEHSSDNPQLSTPPESPQPRYASSEEASEDLRLDFDDGTGLTENLANFSLYPPEDIELPTSPPLDPLREQLAQPLFELQLGSTEFQFAQEHLDLYDTLLNAHTTHSEQLNYDDRLYLLELQNLSYPTAPPTPVHAPVYYTPYMAQPAGTGTGAGAAAAVAPPAAAITPTVAARTITELIGIRPGDYRFPQLKGRENYAAWKVHMRGLFRDAKLWPIIQGQLLPVLGDTNLTEGDGTTVPCAAITQVTIDEWTTRRDYAVGEMQRRCDIGPLAHINEVENPHIAWRQLQTMYENVGTAAMTVLHQQFYQRRMKEAGSVEEHIREMRKYQEQINLAINEQGGDKIQELQFIRQVVSSLPESWEIFISVLDFDFNTTNDPGGLNMSKRIQNRLLAEDLRRKAKTGDSALFVAPNRSSQSNNRPFNPNNRRAVDASRLTCNNCQKLGHIARNCRKPGGGAWKRKGRAYTTQETDEFAFTFVEISADNAETREHAYSIEPTHSFILDSAATCHIGNKSDQFKSLRPYSGQVKGMGGLAQIEGIGEIDLHVAKDSPKESHGSYRITTTSHIRLKDAYFIPSSPVNLISLSKLTDQRPEIEIIAKHDKITFYDPDKDDTIATAIKSGTRSSGNPWILFAIIDSEEFSYVARSLSDWHLILGHVNTRTILNMVNQKLVKGIEITKQSTRKPNIDCIGCVKGKSIVRPFKKADNAEFPVEVGQVIYSDTWGPARTVSIQGNEYMITFTDGATRYTLIYFMKHKNEAFENYKKAEAWLNTQFGKSIKRFHYDGGRELVHSDFRDYCAKKGTVVTTTAPYSSSSNGYVEVLNRRYAEKARSLMQASPHTKNMPFLWQEAMTYANNIKNRTPTHIGDKYISPYQALFGRIPDLSHYQLWGSLVQVLIQGDKNKIGTRTKSAILTGIEDSPSGMWRYLAMPHRSIQVTRNMYFQKVLPNPANSDEGEPMGHSKESQIDELDDFIEIAPPIEGEIVKKEEKKENSIENNKKSTHTLKENSTHSARSTLSTIKQTEESEQKHQSQQSKLTDTSQSTKSTKSPEISGEGTFLRSAQRSPEKGLSLENLPGFLTQSMQTDYDASRAASLPTRRSEPTVAAETAPTEPTGTSGPDSRTGPVNPGVANLRSAYNSGAARLRRNRDNRYQPVPLDGPSTRTRSRRQAQGLDQPEDFRKITKDHGGTRSEAFWVIPNKELDNFFTSHGYAPFTQPSGDEDDTNCDTAIEKHRVTPIESIPFDVRGELDTFYWCEDIPQTVAWMTNMPNNLTAFKYSNEVDDLGDHPTLSQLMRHPLLWPMAEEAMEAEIAAFQSKEVYELKELPPYISSSSVIPCHWRFTIRRDKDGQVIRIKARLVAGGDHQIPGRDFTEIFASTISTDTIRLLLAIGCKYDLDIIHMDVDAAFLNAPLDDIIFIRQPPHFSDSTSRVWHLKKSMYGLRQAPRDWERHRTHLLEGIGFNRLMSETSVYTRREDHNIAIIASYVDDFLILTTRGYADKVRDDIMGILKSKDLGPISSFLGIQVDRDRKDKTLKLSMPNYIKKVLPMMGMDGCAGANTPASHTTVLTPRAPDQVAPDYPYLSAIGRLLWLALTVRPDISFIVGALARHTQTYTNAHITAIKRVLRYLSSSSEVGLHYKAYDNDDIEIAYADASYGNKEEGPRTLDAPVPLGTWTSDRDPNSDPHR</sequence>
<dbReference type="PROSITE" id="PS50994">
    <property type="entry name" value="INTEGRASE"/>
    <property type="match status" value="1"/>
</dbReference>
<dbReference type="InterPro" id="IPR013103">
    <property type="entry name" value="RVT_2"/>
</dbReference>
<dbReference type="Pfam" id="PF00665">
    <property type="entry name" value="rve"/>
    <property type="match status" value="1"/>
</dbReference>
<dbReference type="SUPFAM" id="SSF56672">
    <property type="entry name" value="DNA/RNA polymerases"/>
    <property type="match status" value="1"/>
</dbReference>
<evidence type="ECO:0000259" key="12">
    <source>
        <dbReference type="PROSITE" id="PS50158"/>
    </source>
</evidence>
<feature type="domain" description="Integrase catalytic" evidence="13">
    <location>
        <begin position="718"/>
        <end position="891"/>
    </location>
</feature>
<dbReference type="Proteomes" id="UP000383932">
    <property type="component" value="Unassembled WGS sequence"/>
</dbReference>
<accession>A0A5N5Q8P6</accession>
<dbReference type="EMBL" id="SSOP01000574">
    <property type="protein sequence ID" value="KAB5588095.1"/>
    <property type="molecule type" value="Genomic_DNA"/>
</dbReference>
<gene>
    <name evidence="14" type="ORF">CTheo_8463</name>
</gene>
<dbReference type="Gene3D" id="4.10.60.10">
    <property type="entry name" value="Zinc finger, CCHC-type"/>
    <property type="match status" value="1"/>
</dbReference>
<organism evidence="14 15">
    <name type="scientific">Ceratobasidium theobromae</name>
    <dbReference type="NCBI Taxonomy" id="1582974"/>
    <lineage>
        <taxon>Eukaryota</taxon>
        <taxon>Fungi</taxon>
        <taxon>Dikarya</taxon>
        <taxon>Basidiomycota</taxon>
        <taxon>Agaricomycotina</taxon>
        <taxon>Agaricomycetes</taxon>
        <taxon>Cantharellales</taxon>
        <taxon>Ceratobasidiaceae</taxon>
        <taxon>Ceratobasidium</taxon>
    </lineage>
</organism>
<evidence type="ECO:0000256" key="10">
    <source>
        <dbReference type="PROSITE-ProRule" id="PRU00047"/>
    </source>
</evidence>
<feature type="region of interest" description="Disordered" evidence="11">
    <location>
        <begin position="988"/>
        <end position="1194"/>
    </location>
</feature>
<dbReference type="Pfam" id="PF22936">
    <property type="entry name" value="Pol_BBD"/>
    <property type="match status" value="1"/>
</dbReference>
<feature type="compositionally biased region" description="Low complexity" evidence="11">
    <location>
        <begin position="1112"/>
        <end position="1126"/>
    </location>
</feature>
<comment type="caution">
    <text evidence="14">The sequence shown here is derived from an EMBL/GenBank/DDBJ whole genome shotgun (WGS) entry which is preliminary data.</text>
</comment>
<evidence type="ECO:0000256" key="9">
    <source>
        <dbReference type="ARBA" id="ARBA00049244"/>
    </source>
</evidence>
<keyword evidence="3" id="KW-0645">Protease</keyword>
<dbReference type="GO" id="GO:0006397">
    <property type="term" value="P:mRNA processing"/>
    <property type="evidence" value="ECO:0007669"/>
    <property type="project" value="UniProtKB-KW"/>
</dbReference>
<keyword evidence="6" id="KW-0378">Hydrolase</keyword>
<dbReference type="Pfam" id="PF00098">
    <property type="entry name" value="zf-CCHC"/>
    <property type="match status" value="1"/>
</dbReference>
<dbReference type="GO" id="GO:0032196">
    <property type="term" value="P:transposition"/>
    <property type="evidence" value="ECO:0007669"/>
    <property type="project" value="UniProtKB-KW"/>
</dbReference>
<dbReference type="GO" id="GO:0005634">
    <property type="term" value="C:nucleus"/>
    <property type="evidence" value="ECO:0007669"/>
    <property type="project" value="UniProtKB-ARBA"/>
</dbReference>
<evidence type="ECO:0000256" key="4">
    <source>
        <dbReference type="ARBA" id="ARBA00022723"/>
    </source>
</evidence>
<keyword evidence="15" id="KW-1185">Reference proteome</keyword>
<evidence type="ECO:0000256" key="1">
    <source>
        <dbReference type="ARBA" id="ARBA00022578"/>
    </source>
</evidence>
<evidence type="ECO:0000313" key="15">
    <source>
        <dbReference type="Proteomes" id="UP000383932"/>
    </source>
</evidence>
<dbReference type="InterPro" id="IPR036397">
    <property type="entry name" value="RNaseH_sf"/>
</dbReference>
<keyword evidence="7" id="KW-0694">RNA-binding</keyword>
<dbReference type="Pfam" id="PF14223">
    <property type="entry name" value="Retrotran_gag_2"/>
    <property type="match status" value="1"/>
</dbReference>
<dbReference type="GO" id="GO:0006508">
    <property type="term" value="P:proteolysis"/>
    <property type="evidence" value="ECO:0007669"/>
    <property type="project" value="UniProtKB-KW"/>
</dbReference>
<keyword evidence="4" id="KW-0479">Metal-binding</keyword>
<feature type="compositionally biased region" description="Polar residues" evidence="11">
    <location>
        <begin position="1020"/>
        <end position="1030"/>
    </location>
</feature>